<evidence type="ECO:0000256" key="1">
    <source>
        <dbReference type="ARBA" id="ARBA00022737"/>
    </source>
</evidence>
<feature type="domain" description="NACHT" evidence="2">
    <location>
        <begin position="169"/>
        <end position="315"/>
    </location>
</feature>
<keyword evidence="1" id="KW-0677">Repeat</keyword>
<sequence>MSGKPPPGHTKRISSRISSFKKRVSSLFSHSDPAPLPASQCSHLPENDAGRLYIQPALDEPPTYHGSSSPLQLPDAEVSAFYDQGSSLSHYMGQGMFNRSHHLFLKGNTFIDNNITGDSFIEKLLQHTIIGAEFDSSDRDPPPRCHPGTRLTIIRRCLDFIHECSGQEKLRWVFGAAGVGKSAVMQIVAEQAPDGVIFASVFLSVNGRRDGTKTIATIAYQLAVKYAPYRQFIQNEIARDPSLPRKSLSVHFQRLIIEPFIHRHIYNPSDRFLVLIDGLDECHNPLTQRELLRLITDFCINHPISPLVWIVASRPEPHITSFFDDARVTPAYTREEIMIDSDEACEDVQRYLRAELKKIQLEYPTLKRKMEWPSEFEFTQVATAAGGLFAYASTVIRYIGDPHFGDPAAQLHRVLEVIDAGGKDNMLRRDHPMAQLDALYARILSNIPDDVMINTRKLLLIHKTWRSRTFRLQCNVVGLNEDAAYGAVRHLYAVARIPEPDKADEEPLEYLHKSFEDFLFDFNRSGFSANFQREAEQLRCQISWRIIEDVPDDSEDVANTRADVKRSIGYLKGCCDNISLSWPGDERFRQTDHELRLELYGGAMYDICSEFSSDSKLCGTMSCFRVLTTRFTSPPFFFPFVELQHSAFVKFRHELTELGRLKQVPLRTLDYAAICGDILLRFTSPIGVDVELSDPWDPSCEASFNL</sequence>
<evidence type="ECO:0000259" key="2">
    <source>
        <dbReference type="PROSITE" id="PS50837"/>
    </source>
</evidence>
<protein>
    <recommendedName>
        <fullName evidence="2">NACHT domain-containing protein</fullName>
    </recommendedName>
</protein>
<dbReference type="AlphaFoldDB" id="A0A8H7F4T9"/>
<dbReference type="PANTHER" id="PTHR10039:SF14">
    <property type="entry name" value="NACHT DOMAIN-CONTAINING PROTEIN"/>
    <property type="match status" value="1"/>
</dbReference>
<evidence type="ECO:0000313" key="4">
    <source>
        <dbReference type="Proteomes" id="UP000629468"/>
    </source>
</evidence>
<gene>
    <name evidence="3" type="ORF">Agabi119p4_5250</name>
</gene>
<name>A0A8H7F4T9_AGABI</name>
<dbReference type="Gene3D" id="3.40.50.300">
    <property type="entry name" value="P-loop containing nucleotide triphosphate hydrolases"/>
    <property type="match status" value="1"/>
</dbReference>
<dbReference type="PROSITE" id="PS50837">
    <property type="entry name" value="NACHT"/>
    <property type="match status" value="1"/>
</dbReference>
<evidence type="ECO:0000313" key="3">
    <source>
        <dbReference type="EMBL" id="KAF7776857.1"/>
    </source>
</evidence>
<dbReference type="EMBL" id="JABXXO010000006">
    <property type="protein sequence ID" value="KAF7776857.1"/>
    <property type="molecule type" value="Genomic_DNA"/>
</dbReference>
<reference evidence="3 4" key="1">
    <citation type="journal article" name="Sci. Rep.">
        <title>Telomere-to-telomere assembled and centromere annotated genomes of the two main subspecies of the button mushroom Agaricus bisporus reveal especially polymorphic chromosome ends.</title>
        <authorList>
            <person name="Sonnenberg A.S.M."/>
            <person name="Sedaghat-Telgerd N."/>
            <person name="Lavrijssen B."/>
            <person name="Ohm R.A."/>
            <person name="Hendrickx P.M."/>
            <person name="Scholtmeijer K."/>
            <person name="Baars J.J.P."/>
            <person name="van Peer A."/>
        </authorList>
    </citation>
    <scope>NUCLEOTIDE SEQUENCE [LARGE SCALE GENOMIC DNA]</scope>
    <source>
        <strain evidence="3 4">H119_p4</strain>
    </source>
</reference>
<dbReference type="SUPFAM" id="SSF52540">
    <property type="entry name" value="P-loop containing nucleoside triphosphate hydrolases"/>
    <property type="match status" value="1"/>
</dbReference>
<dbReference type="InterPro" id="IPR056884">
    <property type="entry name" value="NPHP3-like_N"/>
</dbReference>
<dbReference type="InterPro" id="IPR007111">
    <property type="entry name" value="NACHT_NTPase"/>
</dbReference>
<organism evidence="3 4">
    <name type="scientific">Agaricus bisporus var. burnettii</name>
    <dbReference type="NCBI Taxonomy" id="192524"/>
    <lineage>
        <taxon>Eukaryota</taxon>
        <taxon>Fungi</taxon>
        <taxon>Dikarya</taxon>
        <taxon>Basidiomycota</taxon>
        <taxon>Agaricomycotina</taxon>
        <taxon>Agaricomycetes</taxon>
        <taxon>Agaricomycetidae</taxon>
        <taxon>Agaricales</taxon>
        <taxon>Agaricineae</taxon>
        <taxon>Agaricaceae</taxon>
        <taxon>Agaricus</taxon>
    </lineage>
</organism>
<dbReference type="PANTHER" id="PTHR10039">
    <property type="entry name" value="AMELOGENIN"/>
    <property type="match status" value="1"/>
</dbReference>
<dbReference type="Proteomes" id="UP000629468">
    <property type="component" value="Unassembled WGS sequence"/>
</dbReference>
<comment type="caution">
    <text evidence="3">The sequence shown here is derived from an EMBL/GenBank/DDBJ whole genome shotgun (WGS) entry which is preliminary data.</text>
</comment>
<proteinExistence type="predicted"/>
<dbReference type="Pfam" id="PF24883">
    <property type="entry name" value="NPHP3_N"/>
    <property type="match status" value="1"/>
</dbReference>
<accession>A0A8H7F4T9</accession>
<dbReference type="InterPro" id="IPR027417">
    <property type="entry name" value="P-loop_NTPase"/>
</dbReference>